<evidence type="ECO:0000313" key="2">
    <source>
        <dbReference type="Proteomes" id="UP000827609"/>
    </source>
</evidence>
<proteinExistence type="predicted"/>
<evidence type="ECO:0000313" key="1">
    <source>
        <dbReference type="EMBL" id="QYW04984.1"/>
    </source>
</evidence>
<gene>
    <name evidence="1" type="ORF">pEaSNUABM7_00316</name>
</gene>
<organism evidence="1 2">
    <name type="scientific">Erwinia phage pEa_SNUABM_7</name>
    <dbReference type="NCBI Taxonomy" id="2866695"/>
    <lineage>
        <taxon>Viruses</taxon>
        <taxon>Duplodnaviria</taxon>
        <taxon>Heunggongvirae</taxon>
        <taxon>Uroviricota</taxon>
        <taxon>Caudoviricetes</taxon>
        <taxon>Snuvirus</taxon>
        <taxon>Snuvirus SNUABM7</taxon>
    </lineage>
</organism>
<keyword evidence="2" id="KW-1185">Reference proteome</keyword>
<name>A0AAE7WT81_9CAUD</name>
<dbReference type="EMBL" id="MZ475896">
    <property type="protein sequence ID" value="QYW04984.1"/>
    <property type="molecule type" value="Genomic_DNA"/>
</dbReference>
<accession>A0AAE7WT81</accession>
<protein>
    <submittedName>
        <fullName evidence="1">Uncharacterized protein</fullName>
    </submittedName>
</protein>
<sequence length="100" mass="11268">MSSDLRRKLMAVLDKMFEHKSENNLADDTAYSVPRSEFSMIAPESAAEKCAVITEILRDGHIINLYGPYAVTVSRDSEGQQVFVFVRVPDYQDIVAVEKL</sequence>
<dbReference type="Proteomes" id="UP000827609">
    <property type="component" value="Segment"/>
</dbReference>
<reference evidence="1" key="1">
    <citation type="submission" date="2021-06" db="EMBL/GenBank/DDBJ databases">
        <title>Complete genome sequence of Erwinia phage pEa_SNUABM_7.</title>
        <authorList>
            <person name="Kim S.G."/>
            <person name="Park S.C."/>
        </authorList>
    </citation>
    <scope>NUCLEOTIDE SEQUENCE</scope>
</reference>